<dbReference type="VEuPathDB" id="TrichDB:TRFO_37220"/>
<dbReference type="AlphaFoldDB" id="A0A1J4JE90"/>
<proteinExistence type="predicted"/>
<sequence length="192" mass="21927">MTQFPYDLINQIKTTKQDIKDNTHVVSEARVQTIKKMEDDIKTLSFNLQQAESQTKDAQNALSSNQEISLLMEKKKELLQEKTEYENKIKALQKQIQSMETNESAEKFSAALSLIQSIAPVKITVMTPVRLSGIIAFGTPESTDSFDFDRRNPQEIPSKFWAKLQKCADARYNPVVNDNSTSFWNDDTGRAW</sequence>
<dbReference type="OrthoDB" id="10649875at2759"/>
<keyword evidence="1" id="KW-0175">Coiled coil</keyword>
<protein>
    <submittedName>
        <fullName evidence="2">Outer surface protein F</fullName>
    </submittedName>
</protein>
<evidence type="ECO:0000313" key="2">
    <source>
        <dbReference type="EMBL" id="OHS96607.1"/>
    </source>
</evidence>
<keyword evidence="3" id="KW-1185">Reference proteome</keyword>
<gene>
    <name evidence="2" type="ORF">TRFO_37220</name>
</gene>
<name>A0A1J4JE90_9EUKA</name>
<evidence type="ECO:0000256" key="1">
    <source>
        <dbReference type="SAM" id="Coils"/>
    </source>
</evidence>
<dbReference type="RefSeq" id="XP_068349744.1">
    <property type="nucleotide sequence ID" value="XM_068511297.1"/>
</dbReference>
<dbReference type="Proteomes" id="UP000179807">
    <property type="component" value="Unassembled WGS sequence"/>
</dbReference>
<feature type="coiled-coil region" evidence="1">
    <location>
        <begin position="34"/>
        <end position="102"/>
    </location>
</feature>
<reference evidence="2" key="1">
    <citation type="submission" date="2016-10" db="EMBL/GenBank/DDBJ databases">
        <authorList>
            <person name="Benchimol M."/>
            <person name="Almeida L.G."/>
            <person name="Vasconcelos A.T."/>
            <person name="Perreira-Neves A."/>
            <person name="Rosa I.A."/>
            <person name="Tasca T."/>
            <person name="Bogo M.R."/>
            <person name="de Souza W."/>
        </authorList>
    </citation>
    <scope>NUCLEOTIDE SEQUENCE [LARGE SCALE GENOMIC DNA]</scope>
    <source>
        <strain evidence="2">K</strain>
    </source>
</reference>
<organism evidence="2 3">
    <name type="scientific">Tritrichomonas foetus</name>
    <dbReference type="NCBI Taxonomy" id="1144522"/>
    <lineage>
        <taxon>Eukaryota</taxon>
        <taxon>Metamonada</taxon>
        <taxon>Parabasalia</taxon>
        <taxon>Tritrichomonadida</taxon>
        <taxon>Tritrichomonadidae</taxon>
        <taxon>Tritrichomonas</taxon>
    </lineage>
</organism>
<dbReference type="GeneID" id="94846001"/>
<comment type="caution">
    <text evidence="2">The sequence shown here is derived from an EMBL/GenBank/DDBJ whole genome shotgun (WGS) entry which is preliminary data.</text>
</comment>
<accession>A0A1J4JE90</accession>
<evidence type="ECO:0000313" key="3">
    <source>
        <dbReference type="Proteomes" id="UP000179807"/>
    </source>
</evidence>
<dbReference type="EMBL" id="MLAK01001165">
    <property type="protein sequence ID" value="OHS96607.1"/>
    <property type="molecule type" value="Genomic_DNA"/>
</dbReference>